<dbReference type="STRING" id="1157490.EL26_14890"/>
<evidence type="ECO:0000313" key="1">
    <source>
        <dbReference type="EMBL" id="KEO82518.1"/>
    </source>
</evidence>
<dbReference type="Proteomes" id="UP000027931">
    <property type="component" value="Unassembled WGS sequence"/>
</dbReference>
<sequence>MMTEHAILIRWPNEDTGGYFKVPGCLVDANTALAIFDAHLEVHLVTPTDHPHEFDLRFASNPLFYVGDDLPEIFHDLRRLSLLEFAGKYTHSDYHATEAPC</sequence>
<accession>A0A074LRP8</accession>
<proteinExistence type="predicted"/>
<gene>
    <name evidence="1" type="ORF">EL26_14890</name>
</gene>
<dbReference type="OrthoDB" id="2381769at2"/>
<dbReference type="EMBL" id="JMIR01000021">
    <property type="protein sequence ID" value="KEO82518.1"/>
    <property type="molecule type" value="Genomic_DNA"/>
</dbReference>
<organism evidence="1 2">
    <name type="scientific">Tumebacillus flagellatus</name>
    <dbReference type="NCBI Taxonomy" id="1157490"/>
    <lineage>
        <taxon>Bacteria</taxon>
        <taxon>Bacillati</taxon>
        <taxon>Bacillota</taxon>
        <taxon>Bacilli</taxon>
        <taxon>Bacillales</taxon>
        <taxon>Alicyclobacillaceae</taxon>
        <taxon>Tumebacillus</taxon>
    </lineage>
</organism>
<name>A0A074LRP8_9BACL</name>
<dbReference type="RefSeq" id="WP_038090086.1">
    <property type="nucleotide sequence ID" value="NZ_JMIR01000021.1"/>
</dbReference>
<protein>
    <submittedName>
        <fullName evidence="1">Uncharacterized protein</fullName>
    </submittedName>
</protein>
<keyword evidence="2" id="KW-1185">Reference proteome</keyword>
<comment type="caution">
    <text evidence="1">The sequence shown here is derived from an EMBL/GenBank/DDBJ whole genome shotgun (WGS) entry which is preliminary data.</text>
</comment>
<evidence type="ECO:0000313" key="2">
    <source>
        <dbReference type="Proteomes" id="UP000027931"/>
    </source>
</evidence>
<reference evidence="1 2" key="1">
    <citation type="journal article" date="2013" name="Int. J. Syst. Evol. Microbiol.">
        <title>Tumebacillus flagellatus sp. nov., an alpha-amylase/pullulanase-producing bacterium isolated from cassava wastewater.</title>
        <authorList>
            <person name="Wang Q."/>
            <person name="Xie N."/>
            <person name="Qin Y."/>
            <person name="Shen N."/>
            <person name="Zhu J."/>
            <person name="Mi H."/>
            <person name="Huang R."/>
        </authorList>
    </citation>
    <scope>NUCLEOTIDE SEQUENCE [LARGE SCALE GENOMIC DNA]</scope>
    <source>
        <strain evidence="1 2">GST4</strain>
    </source>
</reference>
<dbReference type="AlphaFoldDB" id="A0A074LRP8"/>